<feature type="compositionally biased region" description="Basic and acidic residues" evidence="1">
    <location>
        <begin position="1"/>
        <end position="19"/>
    </location>
</feature>
<sequence>MRELFRENRRFTGDSDRNIRGMRTPYSQMVSPTGSASNFQNGPETPTSQRALSTNSSVDSPAMPETLVRSLCIGYPTPLMPCGHLSPGLGRICEKCADTTTACERWVSGVEEAGSTYEQGPPGFEPIPETPLAPTCESQSSPSLSLEERERPLIGLGIEIPSATCEERGLLLTNPPTPPPSPPPPPPPPKRRKERPPPVLTARHLQRRFSWKFEKNCDTASATTTTPSSKRTGAIFAPPHVQNMSEVRSTFENFRERSCTLENCGRHGGDWATATATGSDRDSCATLVASMYSEIASQSEGEQHLGGAYCALKHCRRCQAGVGDRLELSRNRRCVTWIVDGLVAALTKGVGWLRGKGWYQ</sequence>
<feature type="compositionally biased region" description="Polar residues" evidence="1">
    <location>
        <begin position="25"/>
        <end position="59"/>
    </location>
</feature>
<accession>D5GL97</accession>
<dbReference type="Proteomes" id="UP000006911">
    <property type="component" value="Unassembled WGS sequence"/>
</dbReference>
<dbReference type="KEGG" id="tml:GSTUM_00010082001"/>
<evidence type="ECO:0000313" key="3">
    <source>
        <dbReference type="Proteomes" id="UP000006911"/>
    </source>
</evidence>
<feature type="region of interest" description="Disordered" evidence="1">
    <location>
        <begin position="1"/>
        <end position="62"/>
    </location>
</feature>
<proteinExistence type="predicted"/>
<evidence type="ECO:0000256" key="1">
    <source>
        <dbReference type="SAM" id="MobiDB-lite"/>
    </source>
</evidence>
<dbReference type="InParanoid" id="D5GL97"/>
<dbReference type="EMBL" id="FN430347">
    <property type="protein sequence ID" value="CAZ85290.1"/>
    <property type="molecule type" value="Genomic_DNA"/>
</dbReference>
<keyword evidence="3" id="KW-1185">Reference proteome</keyword>
<feature type="region of interest" description="Disordered" evidence="1">
    <location>
        <begin position="114"/>
        <end position="147"/>
    </location>
</feature>
<gene>
    <name evidence="2" type="ORF">GSTUM_00010082001</name>
</gene>
<feature type="region of interest" description="Disordered" evidence="1">
    <location>
        <begin position="169"/>
        <end position="204"/>
    </location>
</feature>
<evidence type="ECO:0000313" key="2">
    <source>
        <dbReference type="EMBL" id="CAZ85290.1"/>
    </source>
</evidence>
<organism evidence="2 3">
    <name type="scientific">Tuber melanosporum (strain Mel28)</name>
    <name type="common">Perigord black truffle</name>
    <dbReference type="NCBI Taxonomy" id="656061"/>
    <lineage>
        <taxon>Eukaryota</taxon>
        <taxon>Fungi</taxon>
        <taxon>Dikarya</taxon>
        <taxon>Ascomycota</taxon>
        <taxon>Pezizomycotina</taxon>
        <taxon>Pezizomycetes</taxon>
        <taxon>Pezizales</taxon>
        <taxon>Tuberaceae</taxon>
        <taxon>Tuber</taxon>
    </lineage>
</organism>
<name>D5GL97_TUBMM</name>
<dbReference type="RefSeq" id="XP_002841099.1">
    <property type="nucleotide sequence ID" value="XM_002841053.1"/>
</dbReference>
<dbReference type="AlphaFoldDB" id="D5GL97"/>
<dbReference type="HOGENOM" id="CLU_769854_0_0_1"/>
<dbReference type="GeneID" id="9182084"/>
<protein>
    <submittedName>
        <fullName evidence="2">(Perigord truffle) hypothetical protein</fullName>
    </submittedName>
</protein>
<feature type="compositionally biased region" description="Pro residues" evidence="1">
    <location>
        <begin position="175"/>
        <end position="188"/>
    </location>
</feature>
<reference evidence="2 3" key="1">
    <citation type="journal article" date="2010" name="Nature">
        <title>Perigord black truffle genome uncovers evolutionary origins and mechanisms of symbiosis.</title>
        <authorList>
            <person name="Martin F."/>
            <person name="Kohler A."/>
            <person name="Murat C."/>
            <person name="Balestrini R."/>
            <person name="Coutinho P.M."/>
            <person name="Jaillon O."/>
            <person name="Montanini B."/>
            <person name="Morin E."/>
            <person name="Noel B."/>
            <person name="Percudani R."/>
            <person name="Porcel B."/>
            <person name="Rubini A."/>
            <person name="Amicucci A."/>
            <person name="Amselem J."/>
            <person name="Anthouard V."/>
            <person name="Arcioni S."/>
            <person name="Artiguenave F."/>
            <person name="Aury J.M."/>
            <person name="Ballario P."/>
            <person name="Bolchi A."/>
            <person name="Brenna A."/>
            <person name="Brun A."/>
            <person name="Buee M."/>
            <person name="Cantarel B."/>
            <person name="Chevalier G."/>
            <person name="Couloux A."/>
            <person name="Da Silva C."/>
            <person name="Denoeud F."/>
            <person name="Duplessis S."/>
            <person name="Ghignone S."/>
            <person name="Hilselberger B."/>
            <person name="Iotti M."/>
            <person name="Marcais B."/>
            <person name="Mello A."/>
            <person name="Miranda M."/>
            <person name="Pacioni G."/>
            <person name="Quesneville H."/>
            <person name="Riccioni C."/>
            <person name="Ruotolo R."/>
            <person name="Splivallo R."/>
            <person name="Stocchi V."/>
            <person name="Tisserant E."/>
            <person name="Viscomi A.R."/>
            <person name="Zambonelli A."/>
            <person name="Zampieri E."/>
            <person name="Henrissat B."/>
            <person name="Lebrun M.H."/>
            <person name="Paolocci F."/>
            <person name="Bonfante P."/>
            <person name="Ottonello S."/>
            <person name="Wincker P."/>
        </authorList>
    </citation>
    <scope>NUCLEOTIDE SEQUENCE [LARGE SCALE GENOMIC DNA]</scope>
    <source>
        <strain evidence="2 3">Mel28</strain>
    </source>
</reference>